<dbReference type="GO" id="GO:0051301">
    <property type="term" value="P:cell division"/>
    <property type="evidence" value="ECO:0007669"/>
    <property type="project" value="UniProtKB-UniRule"/>
</dbReference>
<dbReference type="RefSeq" id="WP_119514095.1">
    <property type="nucleotide sequence ID" value="NZ_QXFK01000018.1"/>
</dbReference>
<keyword evidence="5" id="KW-0131">Cell cycle</keyword>
<evidence type="ECO:0000259" key="6">
    <source>
        <dbReference type="Pfam" id="PF04052"/>
    </source>
</evidence>
<name>A0A418NG56_9SPHN</name>
<dbReference type="InterPro" id="IPR011659">
    <property type="entry name" value="WD40"/>
</dbReference>
<dbReference type="EMBL" id="QXFK01000018">
    <property type="protein sequence ID" value="RIV77037.1"/>
    <property type="molecule type" value="Genomic_DNA"/>
</dbReference>
<dbReference type="Proteomes" id="UP000285092">
    <property type="component" value="Unassembled WGS sequence"/>
</dbReference>
<keyword evidence="5" id="KW-0132">Cell division</keyword>
<dbReference type="SUPFAM" id="SSF69304">
    <property type="entry name" value="Tricorn protease N-terminal domain"/>
    <property type="match status" value="1"/>
</dbReference>
<gene>
    <name evidence="5 7" type="primary">tolB</name>
    <name evidence="7" type="ORF">D2V04_13065</name>
</gene>
<evidence type="ECO:0000313" key="7">
    <source>
        <dbReference type="EMBL" id="RIV77037.1"/>
    </source>
</evidence>
<dbReference type="GO" id="GO:0042597">
    <property type="term" value="C:periplasmic space"/>
    <property type="evidence" value="ECO:0007669"/>
    <property type="project" value="UniProtKB-SubCell"/>
</dbReference>
<evidence type="ECO:0000256" key="3">
    <source>
        <dbReference type="ARBA" id="ARBA00022729"/>
    </source>
</evidence>
<comment type="similarity">
    <text evidence="2 5">Belongs to the TolB family.</text>
</comment>
<dbReference type="NCBIfam" id="TIGR02800">
    <property type="entry name" value="propeller_TolB"/>
    <property type="match status" value="1"/>
</dbReference>
<dbReference type="Pfam" id="PF07676">
    <property type="entry name" value="PD40"/>
    <property type="match status" value="4"/>
</dbReference>
<keyword evidence="4 5" id="KW-0574">Periplasm</keyword>
<dbReference type="OrthoDB" id="9802240at2"/>
<comment type="function">
    <text evidence="5">Part of the Tol-Pal system, which plays a role in outer membrane invagination during cell division and is important for maintaining outer membrane integrity.</text>
</comment>
<reference evidence="7 8" key="1">
    <citation type="submission" date="2018-08" db="EMBL/GenBank/DDBJ databases">
        <title>Altererythrobacter sp.Ery1 and Ery12, the genome sequencing of novel strains in genus Alterythrobacter.</title>
        <authorList>
            <person name="Cheng H."/>
            <person name="Wu Y.-H."/>
            <person name="Fang C."/>
            <person name="Xu X.-W."/>
        </authorList>
    </citation>
    <scope>NUCLEOTIDE SEQUENCE [LARGE SCALE GENOMIC DNA]</scope>
    <source>
        <strain evidence="7 8">Ery1</strain>
    </source>
</reference>
<protein>
    <recommendedName>
        <fullName evidence="5">Tol-Pal system protein TolB</fullName>
    </recommendedName>
</protein>
<sequence precursor="true">MKPILALLTLALFAAPAAAQEAQSPASTSDLGAPVPTMGEVETIEQQDGGLTFTVTDESEWQDLGIAIPGFATDRDTPTPANSSGTAALGKELARVVFNDLKNNGLFKPVGPDSLPQPTFPQITAPNWPTWSSRGAEMLVHGYVRARGDNKLTVGCYLYDMALKSELVREGWVVEPGEWRRAAHKCSDLVYSRLSGEDPFFDSRIAYIAETGPKGNRVKRLAIMDSDGANHRFITTGRSTALTPRFSPDYSKLLYLSYVDGNPRIYVYDIGTGRQTLVTESGNPTIAPRWSPDGRYILYSMAVAGNTDIYRVPAGGGQSVRLTDAPGIDIGGSYSPDGSQIVFESDRSGGQQIYVMNADGSNQRRISFFGGRAATPEWSPRGDQIAFTRIAGDFNIAVMSPNGRNMRTLTDGWQDEAPTWSPNGRIIQFFRTERGSGKASLWQVDLTGRNLRRLPTPVDASDPAWGPILP</sequence>
<dbReference type="Pfam" id="PF04052">
    <property type="entry name" value="TolB_N"/>
    <property type="match status" value="1"/>
</dbReference>
<dbReference type="InterPro" id="IPR007195">
    <property type="entry name" value="TolB_N"/>
</dbReference>
<feature type="signal peptide" evidence="5">
    <location>
        <begin position="1"/>
        <end position="19"/>
    </location>
</feature>
<evidence type="ECO:0000256" key="1">
    <source>
        <dbReference type="ARBA" id="ARBA00004418"/>
    </source>
</evidence>
<dbReference type="InterPro" id="IPR014167">
    <property type="entry name" value="Tol-Pal_TolB"/>
</dbReference>
<organism evidence="7 8">
    <name type="scientific">Pelagerythrobacter aerophilus</name>
    <dbReference type="NCBI Taxonomy" id="2306995"/>
    <lineage>
        <taxon>Bacteria</taxon>
        <taxon>Pseudomonadati</taxon>
        <taxon>Pseudomonadota</taxon>
        <taxon>Alphaproteobacteria</taxon>
        <taxon>Sphingomonadales</taxon>
        <taxon>Erythrobacteraceae</taxon>
        <taxon>Pelagerythrobacter</taxon>
    </lineage>
</organism>
<comment type="subunit">
    <text evidence="5">The Tol-Pal system is composed of five core proteins: the inner membrane proteins TolA, TolQ and TolR, the periplasmic protein TolB and the outer membrane protein Pal. They form a network linking the inner and outer membranes and the peptidoglycan layer.</text>
</comment>
<evidence type="ECO:0000256" key="5">
    <source>
        <dbReference type="HAMAP-Rule" id="MF_00671"/>
    </source>
</evidence>
<dbReference type="Gene3D" id="3.40.50.10070">
    <property type="entry name" value="TolB, N-terminal domain"/>
    <property type="match status" value="1"/>
</dbReference>
<keyword evidence="8" id="KW-1185">Reference proteome</keyword>
<feature type="chain" id="PRO_5019598878" description="Tol-Pal system protein TolB" evidence="5">
    <location>
        <begin position="20"/>
        <end position="470"/>
    </location>
</feature>
<dbReference type="SUPFAM" id="SSF52964">
    <property type="entry name" value="TolB, N-terminal domain"/>
    <property type="match status" value="1"/>
</dbReference>
<keyword evidence="3 5" id="KW-0732">Signal</keyword>
<dbReference type="PANTHER" id="PTHR36842">
    <property type="entry name" value="PROTEIN TOLB HOMOLOG"/>
    <property type="match status" value="1"/>
</dbReference>
<comment type="subcellular location">
    <subcellularLocation>
        <location evidence="1 5">Periplasm</location>
    </subcellularLocation>
</comment>
<evidence type="ECO:0000256" key="2">
    <source>
        <dbReference type="ARBA" id="ARBA00009820"/>
    </source>
</evidence>
<dbReference type="AlphaFoldDB" id="A0A418NG56"/>
<feature type="domain" description="TolB N-terminal" evidence="6">
    <location>
        <begin position="81"/>
        <end position="165"/>
    </location>
</feature>
<comment type="caution">
    <text evidence="7">The sequence shown here is derived from an EMBL/GenBank/DDBJ whole genome shotgun (WGS) entry which is preliminary data.</text>
</comment>
<accession>A0A418NG56</accession>
<dbReference type="PANTHER" id="PTHR36842:SF1">
    <property type="entry name" value="PROTEIN TOLB"/>
    <property type="match status" value="1"/>
</dbReference>
<evidence type="ECO:0000313" key="8">
    <source>
        <dbReference type="Proteomes" id="UP000285092"/>
    </source>
</evidence>
<evidence type="ECO:0000256" key="4">
    <source>
        <dbReference type="ARBA" id="ARBA00022764"/>
    </source>
</evidence>
<dbReference type="HAMAP" id="MF_00671">
    <property type="entry name" value="TolB"/>
    <property type="match status" value="1"/>
</dbReference>
<dbReference type="InterPro" id="IPR011042">
    <property type="entry name" value="6-blade_b-propeller_TolB-like"/>
</dbReference>
<proteinExistence type="inferred from homology"/>
<dbReference type="GO" id="GO:0017038">
    <property type="term" value="P:protein import"/>
    <property type="evidence" value="ECO:0007669"/>
    <property type="project" value="InterPro"/>
</dbReference>
<dbReference type="Gene3D" id="2.120.10.30">
    <property type="entry name" value="TolB, C-terminal domain"/>
    <property type="match status" value="1"/>
</dbReference>